<sequence length="445" mass="48977">MAVPVLRLRVLQVALALLASPWFHVSFASGFLFPSIPQQRLAQTPLLVVSTHGRSKSNVCLFATETTTIEDTTDDESLRLLKIAIGAQGSSAAASILLVQINELRQQGSNTDKVAPFLTNLLENGPDARLPFWRRSKRLARFSQRARYASLRRTLDITTPPVSESESTTFTENDTEERRQQRRRRALVALLRSLSDLEDSSSKVPAIVTLERKALSDLKTPSSEELRSRIPEGLETPDYDVIDTLMGQVQIRTYQPYSVCAVSMNANRPANNATDAKVSMPELGGASSFGALAGYLFGKNQQSTAMKMTTPVFTTPTATTTTTTATKEDKQMEFVLPSNYWQNVQEAPQPIPGSGVTLQQMESETRAVLMFGGYASQKVVAAKNEQLKKALTASKQSQWKIVEEGNNKNDMMALAQYNDPFTVPWKRLNEVSVQVVASVANGAPE</sequence>
<dbReference type="EMBL" id="CAICTM010000696">
    <property type="protein sequence ID" value="CAB9515158.1"/>
    <property type="molecule type" value="Genomic_DNA"/>
</dbReference>
<comment type="similarity">
    <text evidence="1">Belongs to the HEBP family.</text>
</comment>
<evidence type="ECO:0000313" key="3">
    <source>
        <dbReference type="EMBL" id="CAB9515158.1"/>
    </source>
</evidence>
<dbReference type="PANTHER" id="PTHR11220:SF58">
    <property type="entry name" value="SOUL HEME-BINDING FAMILY PROTEIN"/>
    <property type="match status" value="1"/>
</dbReference>
<feature type="compositionally biased region" description="Low complexity" evidence="2">
    <location>
        <begin position="159"/>
        <end position="172"/>
    </location>
</feature>
<evidence type="ECO:0000256" key="2">
    <source>
        <dbReference type="SAM" id="MobiDB-lite"/>
    </source>
</evidence>
<protein>
    <submittedName>
        <fullName evidence="3">Heme-binding-like protein At3g10130</fullName>
    </submittedName>
</protein>
<organism evidence="3 4">
    <name type="scientific">Seminavis robusta</name>
    <dbReference type="NCBI Taxonomy" id="568900"/>
    <lineage>
        <taxon>Eukaryota</taxon>
        <taxon>Sar</taxon>
        <taxon>Stramenopiles</taxon>
        <taxon>Ochrophyta</taxon>
        <taxon>Bacillariophyta</taxon>
        <taxon>Bacillariophyceae</taxon>
        <taxon>Bacillariophycidae</taxon>
        <taxon>Naviculales</taxon>
        <taxon>Naviculaceae</taxon>
        <taxon>Seminavis</taxon>
    </lineage>
</organism>
<evidence type="ECO:0000313" key="4">
    <source>
        <dbReference type="Proteomes" id="UP001153069"/>
    </source>
</evidence>
<dbReference type="Gene3D" id="3.20.80.10">
    <property type="entry name" value="Regulatory factor, effector binding domain"/>
    <property type="match status" value="1"/>
</dbReference>
<proteinExistence type="inferred from homology"/>
<dbReference type="Pfam" id="PF04832">
    <property type="entry name" value="SOUL"/>
    <property type="match status" value="1"/>
</dbReference>
<comment type="caution">
    <text evidence="3">The sequence shown here is derived from an EMBL/GenBank/DDBJ whole genome shotgun (WGS) entry which is preliminary data.</text>
</comment>
<dbReference type="OrthoDB" id="6424451at2759"/>
<gene>
    <name evidence="3" type="ORF">SEMRO_697_G189020.1</name>
</gene>
<evidence type="ECO:0000256" key="1">
    <source>
        <dbReference type="ARBA" id="ARBA00009817"/>
    </source>
</evidence>
<reference evidence="3" key="1">
    <citation type="submission" date="2020-06" db="EMBL/GenBank/DDBJ databases">
        <authorList>
            <consortium name="Plant Systems Biology data submission"/>
        </authorList>
    </citation>
    <scope>NUCLEOTIDE SEQUENCE</scope>
    <source>
        <strain evidence="3">D6</strain>
    </source>
</reference>
<dbReference type="InterPro" id="IPR011256">
    <property type="entry name" value="Reg_factor_effector_dom_sf"/>
</dbReference>
<dbReference type="Proteomes" id="UP001153069">
    <property type="component" value="Unassembled WGS sequence"/>
</dbReference>
<name>A0A9N8HLQ5_9STRA</name>
<dbReference type="PANTHER" id="PTHR11220">
    <property type="entry name" value="HEME-BINDING PROTEIN-RELATED"/>
    <property type="match status" value="1"/>
</dbReference>
<keyword evidence="4" id="KW-1185">Reference proteome</keyword>
<dbReference type="AlphaFoldDB" id="A0A9N8HLQ5"/>
<feature type="region of interest" description="Disordered" evidence="2">
    <location>
        <begin position="159"/>
        <end position="181"/>
    </location>
</feature>
<accession>A0A9N8HLQ5</accession>
<dbReference type="SUPFAM" id="SSF55136">
    <property type="entry name" value="Probable bacterial effector-binding domain"/>
    <property type="match status" value="1"/>
</dbReference>
<dbReference type="InterPro" id="IPR006917">
    <property type="entry name" value="SOUL_heme-bd"/>
</dbReference>